<reference evidence="8" key="2">
    <citation type="submission" date="2021-04" db="EMBL/GenBank/DDBJ databases">
        <authorList>
            <person name="Dong X."/>
        </authorList>
    </citation>
    <scope>NUCLEOTIDE SEQUENCE</scope>
    <source>
        <strain evidence="8">ZWT</strain>
    </source>
</reference>
<dbReference type="Pfam" id="PF03734">
    <property type="entry name" value="YkuD"/>
    <property type="match status" value="1"/>
</dbReference>
<evidence type="ECO:0000256" key="3">
    <source>
        <dbReference type="ARBA" id="ARBA00022960"/>
    </source>
</evidence>
<dbReference type="InterPro" id="IPR038063">
    <property type="entry name" value="Transpep_catalytic_dom"/>
</dbReference>
<name>A0A9J6NYI6_9CLOT</name>
<dbReference type="Proteomes" id="UP001056429">
    <property type="component" value="Unassembled WGS sequence"/>
</dbReference>
<dbReference type="PANTHER" id="PTHR36699:SF1">
    <property type="entry name" value="L,D-TRANSPEPTIDASE YAFK-RELATED"/>
    <property type="match status" value="1"/>
</dbReference>
<dbReference type="GO" id="GO:0016740">
    <property type="term" value="F:transferase activity"/>
    <property type="evidence" value="ECO:0007669"/>
    <property type="project" value="UniProtKB-KW"/>
</dbReference>
<evidence type="ECO:0000313" key="9">
    <source>
        <dbReference type="Proteomes" id="UP001056429"/>
    </source>
</evidence>
<comment type="pathway">
    <text evidence="1 6">Cell wall biogenesis; peptidoglycan biosynthesis.</text>
</comment>
<evidence type="ECO:0000313" key="8">
    <source>
        <dbReference type="EMBL" id="MCM1989591.1"/>
    </source>
</evidence>
<dbReference type="EMBL" id="JAGSOJ010000001">
    <property type="protein sequence ID" value="MCM1989591.1"/>
    <property type="molecule type" value="Genomic_DNA"/>
</dbReference>
<dbReference type="Gene3D" id="2.40.440.10">
    <property type="entry name" value="L,D-transpeptidase catalytic domain-like"/>
    <property type="match status" value="1"/>
</dbReference>
<reference evidence="8" key="1">
    <citation type="journal article" date="2021" name="mSystems">
        <title>Bacteria and Archaea Synergistically Convert Glycine Betaine to Biogenic Methane in the Formosa Cold Seep of the South China Sea.</title>
        <authorList>
            <person name="Li L."/>
            <person name="Zhang W."/>
            <person name="Zhang S."/>
            <person name="Song L."/>
            <person name="Sun Q."/>
            <person name="Zhang H."/>
            <person name="Xiang H."/>
            <person name="Dong X."/>
        </authorList>
    </citation>
    <scope>NUCLEOTIDE SEQUENCE</scope>
    <source>
        <strain evidence="8">ZWT</strain>
    </source>
</reference>
<comment type="caution">
    <text evidence="8">The sequence shown here is derived from an EMBL/GenBank/DDBJ whole genome shotgun (WGS) entry which is preliminary data.</text>
</comment>
<dbReference type="SUPFAM" id="SSF141523">
    <property type="entry name" value="L,D-transpeptidase catalytic domain-like"/>
    <property type="match status" value="1"/>
</dbReference>
<evidence type="ECO:0000256" key="2">
    <source>
        <dbReference type="ARBA" id="ARBA00022679"/>
    </source>
</evidence>
<proteinExistence type="predicted"/>
<dbReference type="AlphaFoldDB" id="A0A9J6NYI6"/>
<keyword evidence="9" id="KW-1185">Reference proteome</keyword>
<keyword evidence="2" id="KW-0808">Transferase</keyword>
<feature type="active site" description="Proton donor/acceptor" evidence="6">
    <location>
        <position position="153"/>
    </location>
</feature>
<feature type="domain" description="L,D-TPase catalytic" evidence="7">
    <location>
        <begin position="40"/>
        <end position="189"/>
    </location>
</feature>
<organism evidence="8 9">
    <name type="scientific">Oceanirhabdus seepicola</name>
    <dbReference type="NCBI Taxonomy" id="2828781"/>
    <lineage>
        <taxon>Bacteria</taxon>
        <taxon>Bacillati</taxon>
        <taxon>Bacillota</taxon>
        <taxon>Clostridia</taxon>
        <taxon>Eubacteriales</taxon>
        <taxon>Clostridiaceae</taxon>
        <taxon>Oceanirhabdus</taxon>
    </lineage>
</organism>
<dbReference type="InterPro" id="IPR005490">
    <property type="entry name" value="LD_TPept_cat_dom"/>
</dbReference>
<dbReference type="GO" id="GO:0009252">
    <property type="term" value="P:peptidoglycan biosynthetic process"/>
    <property type="evidence" value="ECO:0007669"/>
    <property type="project" value="UniProtKB-KW"/>
</dbReference>
<accession>A0A9J6NYI6</accession>
<keyword evidence="5 6" id="KW-0961">Cell wall biogenesis/degradation</keyword>
<gene>
    <name evidence="8" type="ORF">KDK92_07545</name>
</gene>
<feature type="active site" description="Nucleophile" evidence="6">
    <location>
        <position position="165"/>
    </location>
</feature>
<sequence>MTQITIIFLLALVILDVAVRFSGKNLSESIAVSKSISENTLIKVYKKDRLVELHVNDQLINKFKMGLGSQPTGDKNKEGDMRTPVGKYYICTRNDKSKYTLFLGVSYPNIEDGKRGLDSGLIDKKTFEEIKAANEKKIQPSWNTPLGGEIGIHGGGNSKDWTWGCMALSDQDIKILWKYAKLRTPVEIYE</sequence>
<dbReference type="CDD" id="cd16913">
    <property type="entry name" value="YkuD_like"/>
    <property type="match status" value="1"/>
</dbReference>
<protein>
    <submittedName>
        <fullName evidence="8">L,D-transpeptidase family protein</fullName>
    </submittedName>
</protein>
<keyword evidence="3 6" id="KW-0133">Cell shape</keyword>
<evidence type="ECO:0000256" key="4">
    <source>
        <dbReference type="ARBA" id="ARBA00022984"/>
    </source>
</evidence>
<keyword evidence="4 6" id="KW-0573">Peptidoglycan synthesis</keyword>
<evidence type="ECO:0000256" key="5">
    <source>
        <dbReference type="ARBA" id="ARBA00023316"/>
    </source>
</evidence>
<dbReference type="GO" id="GO:0071555">
    <property type="term" value="P:cell wall organization"/>
    <property type="evidence" value="ECO:0007669"/>
    <property type="project" value="UniProtKB-UniRule"/>
</dbReference>
<evidence type="ECO:0000259" key="7">
    <source>
        <dbReference type="PROSITE" id="PS52029"/>
    </source>
</evidence>
<evidence type="ECO:0000256" key="6">
    <source>
        <dbReference type="PROSITE-ProRule" id="PRU01373"/>
    </source>
</evidence>
<evidence type="ECO:0000256" key="1">
    <source>
        <dbReference type="ARBA" id="ARBA00004752"/>
    </source>
</evidence>
<dbReference type="PROSITE" id="PS52029">
    <property type="entry name" value="LD_TPASE"/>
    <property type="match status" value="1"/>
</dbReference>
<dbReference type="PANTHER" id="PTHR36699">
    <property type="entry name" value="LD-TRANSPEPTIDASE"/>
    <property type="match status" value="1"/>
</dbReference>
<dbReference type="GO" id="GO:0008360">
    <property type="term" value="P:regulation of cell shape"/>
    <property type="evidence" value="ECO:0007669"/>
    <property type="project" value="UniProtKB-UniRule"/>
</dbReference>